<feature type="region of interest" description="Disordered" evidence="1">
    <location>
        <begin position="25"/>
        <end position="44"/>
    </location>
</feature>
<gene>
    <name evidence="2" type="ORF">BDZ83DRAFT_100275</name>
</gene>
<evidence type="ECO:0000313" key="3">
    <source>
        <dbReference type="Proteomes" id="UP001244207"/>
    </source>
</evidence>
<accession>A0AAD8UWP9</accession>
<name>A0AAD8UWP9_GLOAC</name>
<reference evidence="2" key="1">
    <citation type="submission" date="2021-12" db="EMBL/GenBank/DDBJ databases">
        <title>Comparative genomics, transcriptomics and evolutionary studies reveal genomic signatures of adaptation to plant cell wall in hemibiotrophic fungi.</title>
        <authorList>
            <consortium name="DOE Joint Genome Institute"/>
            <person name="Baroncelli R."/>
            <person name="Diaz J.F."/>
            <person name="Benocci T."/>
            <person name="Peng M."/>
            <person name="Battaglia E."/>
            <person name="Haridas S."/>
            <person name="Andreopoulos W."/>
            <person name="Labutti K."/>
            <person name="Pangilinan J."/>
            <person name="Floch G.L."/>
            <person name="Makela M.R."/>
            <person name="Henrissat B."/>
            <person name="Grigoriev I.V."/>
            <person name="Crouch J.A."/>
            <person name="De Vries R.P."/>
            <person name="Sukno S.A."/>
            <person name="Thon M.R."/>
        </authorList>
    </citation>
    <scope>NUCLEOTIDE SEQUENCE</scope>
    <source>
        <strain evidence="2">CBS 112980</strain>
    </source>
</reference>
<keyword evidence="3" id="KW-1185">Reference proteome</keyword>
<proteinExistence type="predicted"/>
<protein>
    <submittedName>
        <fullName evidence="2">Uncharacterized protein</fullName>
    </submittedName>
</protein>
<feature type="region of interest" description="Disordered" evidence="1">
    <location>
        <begin position="59"/>
        <end position="92"/>
    </location>
</feature>
<dbReference type="RefSeq" id="XP_060368811.1">
    <property type="nucleotide sequence ID" value="XM_060501022.1"/>
</dbReference>
<comment type="caution">
    <text evidence="2">The sequence shown here is derived from an EMBL/GenBank/DDBJ whole genome shotgun (WGS) entry which is preliminary data.</text>
</comment>
<dbReference type="AlphaFoldDB" id="A0AAD8UWP9"/>
<dbReference type="EMBL" id="JAHMHS010000015">
    <property type="protein sequence ID" value="KAK1728756.1"/>
    <property type="molecule type" value="Genomic_DNA"/>
</dbReference>
<evidence type="ECO:0000256" key="1">
    <source>
        <dbReference type="SAM" id="MobiDB-lite"/>
    </source>
</evidence>
<organism evidence="2 3">
    <name type="scientific">Glomerella acutata</name>
    <name type="common">Colletotrichum acutatum</name>
    <dbReference type="NCBI Taxonomy" id="27357"/>
    <lineage>
        <taxon>Eukaryota</taxon>
        <taxon>Fungi</taxon>
        <taxon>Dikarya</taxon>
        <taxon>Ascomycota</taxon>
        <taxon>Pezizomycotina</taxon>
        <taxon>Sordariomycetes</taxon>
        <taxon>Hypocreomycetidae</taxon>
        <taxon>Glomerellales</taxon>
        <taxon>Glomerellaceae</taxon>
        <taxon>Colletotrichum</taxon>
        <taxon>Colletotrichum acutatum species complex</taxon>
    </lineage>
</organism>
<dbReference type="Proteomes" id="UP001244207">
    <property type="component" value="Unassembled WGS sequence"/>
</dbReference>
<evidence type="ECO:0000313" key="2">
    <source>
        <dbReference type="EMBL" id="KAK1728756.1"/>
    </source>
</evidence>
<feature type="compositionally biased region" description="Polar residues" evidence="1">
    <location>
        <begin position="35"/>
        <end position="44"/>
    </location>
</feature>
<dbReference type="GeneID" id="85384922"/>
<sequence>MIDKKTTKQIAKEVLQQIPVPKHLSQLKKPCSPSVAPNSSQAQNSAVLPVATHVFTTSATKTQEKCKNRPMSPSNSIPPPAPTTRVASSWMA</sequence>